<protein>
    <recommendedName>
        <fullName evidence="3">Sec translocon accessory complex subunit YajC</fullName>
    </recommendedName>
</protein>
<evidence type="ECO:0000256" key="4">
    <source>
        <dbReference type="ARBA" id="ARBA00022448"/>
    </source>
</evidence>
<reference evidence="13" key="2">
    <citation type="submission" date="2006-01" db="EMBL/GenBank/DDBJ databases">
        <authorList>
            <person name="Genoscope"/>
        </authorList>
    </citation>
    <scope>NUCLEOTIDE SEQUENCE</scope>
</reference>
<name>Q1Q040_KUEST</name>
<dbReference type="InterPro" id="IPR003849">
    <property type="entry name" value="Preprotein_translocase_YajC"/>
</dbReference>
<accession>Q1Q040</accession>
<reference evidence="15" key="4">
    <citation type="submission" date="2017-10" db="EMBL/GenBank/DDBJ databases">
        <authorList>
            <person name="Banno H."/>
            <person name="Chua N.-H."/>
        </authorList>
    </citation>
    <scope>NUCLEOTIDE SEQUENCE [LARGE SCALE GENOMIC DNA]</scope>
    <source>
        <strain evidence="15">Kuenenia_mbr1_ru-nijmegen</strain>
    </source>
</reference>
<dbReference type="OrthoDB" id="9800132at2"/>
<dbReference type="NCBIfam" id="TIGR00739">
    <property type="entry name" value="yajC"/>
    <property type="match status" value="1"/>
</dbReference>
<evidence type="ECO:0000313" key="16">
    <source>
        <dbReference type="Proteomes" id="UP000221734"/>
    </source>
</evidence>
<dbReference type="Proteomes" id="UP000501926">
    <property type="component" value="Chromosome"/>
</dbReference>
<evidence type="ECO:0000256" key="8">
    <source>
        <dbReference type="ARBA" id="ARBA00022989"/>
    </source>
</evidence>
<evidence type="ECO:0000256" key="6">
    <source>
        <dbReference type="ARBA" id="ARBA00022692"/>
    </source>
</evidence>
<feature type="region of interest" description="Disordered" evidence="11">
    <location>
        <begin position="99"/>
        <end position="133"/>
    </location>
</feature>
<dbReference type="PANTHER" id="PTHR33909">
    <property type="entry name" value="SEC TRANSLOCON ACCESSORY COMPLEX SUBUNIT YAJC"/>
    <property type="match status" value="1"/>
</dbReference>
<reference evidence="14 17" key="5">
    <citation type="submission" date="2020-02" db="EMBL/GenBank/DDBJ databases">
        <title>Newly sequenced genome of strain CSTR1 showed variability in Candidatus Kuenenia stuttgartiensis genomes.</title>
        <authorList>
            <person name="Ding C."/>
            <person name="Adrian L."/>
        </authorList>
    </citation>
    <scope>NUCLEOTIDE SEQUENCE [LARGE SCALE GENOMIC DNA]</scope>
    <source>
        <strain evidence="14 17">CSTR1</strain>
    </source>
</reference>
<dbReference type="EMBL" id="CT573072">
    <property type="protein sequence ID" value="CAJ72708.1"/>
    <property type="molecule type" value="Genomic_DNA"/>
</dbReference>
<evidence type="ECO:0000256" key="1">
    <source>
        <dbReference type="ARBA" id="ARBA00004162"/>
    </source>
</evidence>
<dbReference type="PANTHER" id="PTHR33909:SF1">
    <property type="entry name" value="SEC TRANSLOCON ACCESSORY COMPLEX SUBUNIT YAJC"/>
    <property type="match status" value="1"/>
</dbReference>
<evidence type="ECO:0000256" key="12">
    <source>
        <dbReference type="SAM" id="Phobius"/>
    </source>
</evidence>
<dbReference type="Proteomes" id="UP000221734">
    <property type="component" value="Chromosome Kuenenia_stuttgartiensis_MBR1"/>
</dbReference>
<evidence type="ECO:0000256" key="2">
    <source>
        <dbReference type="ARBA" id="ARBA00006742"/>
    </source>
</evidence>
<keyword evidence="9" id="KW-0811">Translocation</keyword>
<evidence type="ECO:0000256" key="3">
    <source>
        <dbReference type="ARBA" id="ARBA00014962"/>
    </source>
</evidence>
<evidence type="ECO:0000256" key="7">
    <source>
        <dbReference type="ARBA" id="ARBA00022927"/>
    </source>
</evidence>
<evidence type="ECO:0000256" key="10">
    <source>
        <dbReference type="ARBA" id="ARBA00023136"/>
    </source>
</evidence>
<dbReference type="Pfam" id="PF02699">
    <property type="entry name" value="YajC"/>
    <property type="match status" value="1"/>
</dbReference>
<dbReference type="SMART" id="SM01323">
    <property type="entry name" value="YajC"/>
    <property type="match status" value="1"/>
</dbReference>
<dbReference type="AlphaFoldDB" id="Q1Q040"/>
<evidence type="ECO:0000256" key="11">
    <source>
        <dbReference type="SAM" id="MobiDB-lite"/>
    </source>
</evidence>
<gene>
    <name evidence="14" type="ORF">KsCSTR_05340</name>
    <name evidence="15" type="ORF">KSMBR1_1715</name>
    <name evidence="13" type="ORF">kustd1963</name>
</gene>
<evidence type="ECO:0000313" key="13">
    <source>
        <dbReference type="EMBL" id="CAJ72708.1"/>
    </source>
</evidence>
<evidence type="ECO:0000313" key="14">
    <source>
        <dbReference type="EMBL" id="QII09913.1"/>
    </source>
</evidence>
<evidence type="ECO:0000256" key="9">
    <source>
        <dbReference type="ARBA" id="ARBA00023010"/>
    </source>
</evidence>
<comment type="subcellular location">
    <subcellularLocation>
        <location evidence="1">Cell membrane</location>
        <topology evidence="1">Single-pass membrane protein</topology>
    </subcellularLocation>
</comment>
<dbReference type="EMBL" id="CP049055">
    <property type="protein sequence ID" value="QII09913.1"/>
    <property type="molecule type" value="Genomic_DNA"/>
</dbReference>
<feature type="compositionally biased region" description="Basic and acidic residues" evidence="11">
    <location>
        <begin position="118"/>
        <end position="133"/>
    </location>
</feature>
<dbReference type="RefSeq" id="WP_099324939.1">
    <property type="nucleotide sequence ID" value="NZ_CP049055.1"/>
</dbReference>
<dbReference type="GO" id="GO:0005886">
    <property type="term" value="C:plasma membrane"/>
    <property type="evidence" value="ECO:0007669"/>
    <property type="project" value="UniProtKB-SubCell"/>
</dbReference>
<comment type="similarity">
    <text evidence="2">Belongs to the YajC family.</text>
</comment>
<dbReference type="KEGG" id="kst:KSMBR1_1715"/>
<keyword evidence="4" id="KW-0813">Transport</keyword>
<sequence>MLVLLQAAGKGPGGMMSLLLPFILMFVVMYFLILRPQKRKEKERKALLSRIRKSDRVITAGGIHGVVTSVRETEVVIRIDESKDVKVKVDRSSIATVLETSHDSDVEEETEAEAMTSESKEKESKGKEGKEKK</sequence>
<keyword evidence="10 12" id="KW-0472">Membrane</keyword>
<organism evidence="13">
    <name type="scientific">Kuenenia stuttgartiensis</name>
    <dbReference type="NCBI Taxonomy" id="174633"/>
    <lineage>
        <taxon>Bacteria</taxon>
        <taxon>Pseudomonadati</taxon>
        <taxon>Planctomycetota</taxon>
        <taxon>Candidatus Brocadiia</taxon>
        <taxon>Candidatus Brocadiales</taxon>
        <taxon>Candidatus Brocadiaceae</taxon>
        <taxon>Candidatus Kuenenia</taxon>
    </lineage>
</organism>
<evidence type="ECO:0000256" key="5">
    <source>
        <dbReference type="ARBA" id="ARBA00022475"/>
    </source>
</evidence>
<keyword evidence="16" id="KW-1185">Reference proteome</keyword>
<evidence type="ECO:0000313" key="17">
    <source>
        <dbReference type="Proteomes" id="UP000501926"/>
    </source>
</evidence>
<feature type="transmembrane region" description="Helical" evidence="12">
    <location>
        <begin position="15"/>
        <end position="34"/>
    </location>
</feature>
<keyword evidence="7" id="KW-0653">Protein transport</keyword>
<reference evidence="13" key="1">
    <citation type="journal article" date="2006" name="Nature">
        <title>Deciphering the evolution and metabolism of an anammox bacterium from a community genome.</title>
        <authorList>
            <person name="Strous M."/>
            <person name="Pelletier E."/>
            <person name="Mangenot S."/>
            <person name="Rattei T."/>
            <person name="Lehner A."/>
            <person name="Taylor M.W."/>
            <person name="Horn M."/>
            <person name="Daims H."/>
            <person name="Bartol-Mavel D."/>
            <person name="Wincker P."/>
            <person name="Barbe V."/>
            <person name="Fonknechten N."/>
            <person name="Vallenet D."/>
            <person name="Segurens B."/>
            <person name="Schenowitz-Truong C."/>
            <person name="Medigue C."/>
            <person name="Collingro A."/>
            <person name="Snel B."/>
            <person name="Dutilh B.E."/>
            <person name="OpDenCamp H.J.M."/>
            <person name="vanDerDrift C."/>
            <person name="Cirpus I."/>
            <person name="vanDePas-Schoonen K.T."/>
            <person name="Harhangi H.R."/>
            <person name="vanNiftrik L."/>
            <person name="Schmid M."/>
            <person name="Keltjens J."/>
            <person name="vanDeVossenberg J."/>
            <person name="Kartal B."/>
            <person name="Meier H."/>
            <person name="Frishman D."/>
            <person name="Huynen M.A."/>
            <person name="Mewes H."/>
            <person name="Weissenbach J."/>
            <person name="Jetten M.S.M."/>
            <person name="Wagner M."/>
            <person name="LePaslier D."/>
        </authorList>
    </citation>
    <scope>NUCLEOTIDE SEQUENCE</scope>
</reference>
<reference evidence="16" key="3">
    <citation type="submission" date="2017-10" db="EMBL/GenBank/DDBJ databases">
        <authorList>
            <person name="Frank J."/>
        </authorList>
    </citation>
    <scope>NUCLEOTIDE SEQUENCE [LARGE SCALE GENOMIC DNA]</scope>
</reference>
<dbReference type="EMBL" id="LT934425">
    <property type="protein sequence ID" value="SOH04214.1"/>
    <property type="molecule type" value="Genomic_DNA"/>
</dbReference>
<keyword evidence="8 12" id="KW-1133">Transmembrane helix</keyword>
<keyword evidence="6 12" id="KW-0812">Transmembrane</keyword>
<keyword evidence="5" id="KW-1003">Cell membrane</keyword>
<dbReference type="PRINTS" id="PR01853">
    <property type="entry name" value="YAJCTRNLCASE"/>
</dbReference>
<evidence type="ECO:0000313" key="15">
    <source>
        <dbReference type="EMBL" id="SOH04214.1"/>
    </source>
</evidence>
<dbReference type="GO" id="GO:0015031">
    <property type="term" value="P:protein transport"/>
    <property type="evidence" value="ECO:0007669"/>
    <property type="project" value="UniProtKB-KW"/>
</dbReference>
<proteinExistence type="inferred from homology"/>